<dbReference type="EMBL" id="CAFZ01000242">
    <property type="protein sequence ID" value="CCA73657.1"/>
    <property type="molecule type" value="Genomic_DNA"/>
</dbReference>
<dbReference type="AlphaFoldDB" id="G4TQR4"/>
<keyword evidence="2" id="KW-1185">Reference proteome</keyword>
<proteinExistence type="predicted"/>
<accession>G4TQR4</accession>
<dbReference type="HOGENOM" id="CLU_1876229_0_0_1"/>
<protein>
    <submittedName>
        <fullName evidence="1">Uncharacterized protein</fullName>
    </submittedName>
</protein>
<gene>
    <name evidence="1" type="ORF">PIIN_07610</name>
</gene>
<comment type="caution">
    <text evidence="1">The sequence shown here is derived from an EMBL/GenBank/DDBJ whole genome shotgun (WGS) entry which is preliminary data.</text>
</comment>
<sequence length="136" mass="15315">MTHMRHVEKLTRHHRLVRSTVADHTVSYMTDDLSLPYGTEANRMSIMGRVRVDEDSTSTPCHPSATPHQPIVSHPLCPLLADSHIRLISVDIANDSMGLETVYKDRFSRVHFASSESAFVPFKPSRKLSLSTIFTT</sequence>
<organism evidence="1 2">
    <name type="scientific">Serendipita indica (strain DSM 11827)</name>
    <name type="common">Root endophyte fungus</name>
    <name type="synonym">Piriformospora indica</name>
    <dbReference type="NCBI Taxonomy" id="1109443"/>
    <lineage>
        <taxon>Eukaryota</taxon>
        <taxon>Fungi</taxon>
        <taxon>Dikarya</taxon>
        <taxon>Basidiomycota</taxon>
        <taxon>Agaricomycotina</taxon>
        <taxon>Agaricomycetes</taxon>
        <taxon>Sebacinales</taxon>
        <taxon>Serendipitaceae</taxon>
        <taxon>Serendipita</taxon>
    </lineage>
</organism>
<reference evidence="1 2" key="1">
    <citation type="journal article" date="2011" name="PLoS Pathog.">
        <title>Endophytic Life Strategies Decoded by Genome and Transcriptome Analyses of the Mutualistic Root Symbiont Piriformospora indica.</title>
        <authorList>
            <person name="Zuccaro A."/>
            <person name="Lahrmann U."/>
            <person name="Guldener U."/>
            <person name="Langen G."/>
            <person name="Pfiffi S."/>
            <person name="Biedenkopf D."/>
            <person name="Wong P."/>
            <person name="Samans B."/>
            <person name="Grimm C."/>
            <person name="Basiewicz M."/>
            <person name="Murat C."/>
            <person name="Martin F."/>
            <person name="Kogel K.H."/>
        </authorList>
    </citation>
    <scope>NUCLEOTIDE SEQUENCE [LARGE SCALE GENOMIC DNA]</scope>
    <source>
        <strain evidence="1 2">DSM 11827</strain>
    </source>
</reference>
<dbReference type="Proteomes" id="UP000007148">
    <property type="component" value="Unassembled WGS sequence"/>
</dbReference>
<dbReference type="InParanoid" id="G4TQR4"/>
<name>G4TQR4_SERID</name>
<evidence type="ECO:0000313" key="1">
    <source>
        <dbReference type="EMBL" id="CCA73657.1"/>
    </source>
</evidence>
<evidence type="ECO:0000313" key="2">
    <source>
        <dbReference type="Proteomes" id="UP000007148"/>
    </source>
</evidence>